<dbReference type="InterPro" id="IPR003661">
    <property type="entry name" value="HisK_dim/P_dom"/>
</dbReference>
<evidence type="ECO:0000256" key="6">
    <source>
        <dbReference type="ARBA" id="ARBA00022777"/>
    </source>
</evidence>
<feature type="modified residue" description="4-aspartylphosphate" evidence="9">
    <location>
        <position position="759"/>
    </location>
</feature>
<keyword evidence="10" id="KW-1133">Transmembrane helix</keyword>
<dbReference type="InterPro" id="IPR001789">
    <property type="entry name" value="Sig_transdc_resp-reg_receiver"/>
</dbReference>
<comment type="catalytic activity">
    <reaction evidence="1">
        <text>ATP + protein L-histidine = ADP + protein N-phospho-L-histidine.</text>
        <dbReference type="EC" id="2.7.13.3"/>
    </reaction>
</comment>
<feature type="domain" description="PAS" evidence="13">
    <location>
        <begin position="321"/>
        <end position="393"/>
    </location>
</feature>
<dbReference type="InterPro" id="IPR004358">
    <property type="entry name" value="Sig_transdc_His_kin-like_C"/>
</dbReference>
<feature type="domain" description="PAC" evidence="14">
    <location>
        <begin position="397"/>
        <end position="449"/>
    </location>
</feature>
<dbReference type="InterPro" id="IPR011006">
    <property type="entry name" value="CheY-like_superfamily"/>
</dbReference>
<evidence type="ECO:0000256" key="9">
    <source>
        <dbReference type="PROSITE-ProRule" id="PRU00169"/>
    </source>
</evidence>
<dbReference type="EC" id="2.7.13.3" evidence="2"/>
<evidence type="ECO:0000256" key="2">
    <source>
        <dbReference type="ARBA" id="ARBA00012438"/>
    </source>
</evidence>
<dbReference type="Proteomes" id="UP001165089">
    <property type="component" value="Unassembled WGS sequence"/>
</dbReference>
<dbReference type="Gene3D" id="3.40.50.2300">
    <property type="match status" value="1"/>
</dbReference>
<keyword evidence="3 9" id="KW-0597">Phosphoprotein</keyword>
<keyword evidence="8" id="KW-0902">Two-component regulatory system</keyword>
<dbReference type="PANTHER" id="PTHR43065">
    <property type="entry name" value="SENSOR HISTIDINE KINASE"/>
    <property type="match status" value="1"/>
</dbReference>
<dbReference type="SUPFAM" id="SSF55874">
    <property type="entry name" value="ATPase domain of HSP90 chaperone/DNA topoisomerase II/histidine kinase"/>
    <property type="match status" value="1"/>
</dbReference>
<dbReference type="CDD" id="cd13704">
    <property type="entry name" value="PBP2_HisK"/>
    <property type="match status" value="1"/>
</dbReference>
<dbReference type="PRINTS" id="PR00344">
    <property type="entry name" value="BCTRLSENSOR"/>
</dbReference>
<feature type="domain" description="Response regulatory" evidence="12">
    <location>
        <begin position="708"/>
        <end position="824"/>
    </location>
</feature>
<reference evidence="15 16" key="1">
    <citation type="journal article" date="2023" name="Antonie Van Leeuwenhoek">
        <title>Mesoterricola silvestris gen. nov., sp. nov., Mesoterricola sediminis sp. nov., Geothrix oryzae sp. nov., Geothrix edaphica sp. nov., Geothrix rubra sp. nov., and Geothrix limicola sp. nov., six novel members of Acidobacteriota isolated from soils.</title>
        <authorList>
            <person name="Itoh H."/>
            <person name="Sugisawa Y."/>
            <person name="Mise K."/>
            <person name="Xu Z."/>
            <person name="Kuniyasu M."/>
            <person name="Ushijima N."/>
            <person name="Kawano K."/>
            <person name="Kobayashi E."/>
            <person name="Shiratori Y."/>
            <person name="Masuda Y."/>
            <person name="Senoo K."/>
        </authorList>
    </citation>
    <scope>NUCLEOTIDE SEQUENCE [LARGE SCALE GENOMIC DNA]</scope>
    <source>
        <strain evidence="15 16">Red803</strain>
    </source>
</reference>
<feature type="transmembrane region" description="Helical" evidence="10">
    <location>
        <begin position="279"/>
        <end position="296"/>
    </location>
</feature>
<dbReference type="SMART" id="SM00387">
    <property type="entry name" value="HATPase_c"/>
    <property type="match status" value="1"/>
</dbReference>
<keyword evidence="16" id="KW-1185">Reference proteome</keyword>
<dbReference type="PROSITE" id="PS50113">
    <property type="entry name" value="PAC"/>
    <property type="match status" value="1"/>
</dbReference>
<keyword evidence="5" id="KW-0547">Nucleotide-binding</keyword>
<keyword evidence="10" id="KW-0472">Membrane</keyword>
<dbReference type="Gene3D" id="3.30.450.20">
    <property type="entry name" value="PAS domain"/>
    <property type="match status" value="1"/>
</dbReference>
<evidence type="ECO:0000256" key="10">
    <source>
        <dbReference type="SAM" id="Phobius"/>
    </source>
</evidence>
<evidence type="ECO:0000256" key="8">
    <source>
        <dbReference type="ARBA" id="ARBA00023012"/>
    </source>
</evidence>
<dbReference type="SUPFAM" id="SSF47384">
    <property type="entry name" value="Homodimeric domain of signal transducing histidine kinase"/>
    <property type="match status" value="1"/>
</dbReference>
<evidence type="ECO:0000256" key="1">
    <source>
        <dbReference type="ARBA" id="ARBA00000085"/>
    </source>
</evidence>
<keyword evidence="7" id="KW-0067">ATP-binding</keyword>
<organism evidence="15 16">
    <name type="scientific">Geothrix rubra</name>
    <dbReference type="NCBI Taxonomy" id="2927977"/>
    <lineage>
        <taxon>Bacteria</taxon>
        <taxon>Pseudomonadati</taxon>
        <taxon>Acidobacteriota</taxon>
        <taxon>Holophagae</taxon>
        <taxon>Holophagales</taxon>
        <taxon>Holophagaceae</taxon>
        <taxon>Geothrix</taxon>
    </lineage>
</organism>
<dbReference type="InterPro" id="IPR036097">
    <property type="entry name" value="HisK_dim/P_sf"/>
</dbReference>
<keyword evidence="4" id="KW-0808">Transferase</keyword>
<accession>A0ABQ5Q2P0</accession>
<name>A0ABQ5Q2P0_9BACT</name>
<gene>
    <name evidence="15" type="ORF">GETHPA_04000</name>
</gene>
<keyword evidence="10" id="KW-0812">Transmembrane</keyword>
<dbReference type="PROSITE" id="PS50109">
    <property type="entry name" value="HIS_KIN"/>
    <property type="match status" value="1"/>
</dbReference>
<comment type="caution">
    <text evidence="15">The sequence shown here is derived from an EMBL/GenBank/DDBJ whole genome shotgun (WGS) entry which is preliminary data.</text>
</comment>
<dbReference type="SUPFAM" id="SSF55785">
    <property type="entry name" value="PYP-like sensor domain (PAS domain)"/>
    <property type="match status" value="1"/>
</dbReference>
<dbReference type="PANTHER" id="PTHR43065:SF46">
    <property type="entry name" value="C4-DICARBOXYLATE TRANSPORT SENSOR PROTEIN DCTB"/>
    <property type="match status" value="1"/>
</dbReference>
<dbReference type="InterPro" id="IPR003594">
    <property type="entry name" value="HATPase_dom"/>
</dbReference>
<evidence type="ECO:0000259" key="13">
    <source>
        <dbReference type="PROSITE" id="PS50112"/>
    </source>
</evidence>
<dbReference type="NCBIfam" id="TIGR00229">
    <property type="entry name" value="sensory_box"/>
    <property type="match status" value="1"/>
</dbReference>
<dbReference type="RefSeq" id="WP_285722505.1">
    <property type="nucleotide sequence ID" value="NZ_BSDD01000001.1"/>
</dbReference>
<dbReference type="Gene3D" id="3.30.565.10">
    <property type="entry name" value="Histidine kinase-like ATPase, C-terminal domain"/>
    <property type="match status" value="1"/>
</dbReference>
<protein>
    <recommendedName>
        <fullName evidence="2">histidine kinase</fullName>
        <ecNumber evidence="2">2.7.13.3</ecNumber>
    </recommendedName>
</protein>
<dbReference type="InterPro" id="IPR001638">
    <property type="entry name" value="Solute-binding_3/MltF_N"/>
</dbReference>
<dbReference type="CDD" id="cd00082">
    <property type="entry name" value="HisKA"/>
    <property type="match status" value="1"/>
</dbReference>
<sequence>MKRAGTSRGALPGTGGARLRLPALLRTLAALCLPTLLALAGTTPRKVLVGINRDYPPYEYLDTRGHPAGYDVDLLRALAEVEGLDLEFRADTWDGTLQAFRAGRLDMLAGMLHSQAREAFADFSTPHLVVHYSIFVRRGDARVRGEADLAGLHTLVERGSQMDDHLRATGLGPFLVPVDSEPEALRRLAAGQGDAAVAPQLEGLVLAKQDHLGIQSVGGPVFTRQLCFATRKGDAELLFRLNTGLAILNQTGRYAELYQGWFGHLEPDPREGLALTRRALAILGLVAAALVLVALWNRSLRRQVAQATARLHQANREIRDREAFLDTVVENLPVAVFGKDPRRNYAFTLWNARSEQIFGLPKAEVMGRTDQDFFPRAQADGFRAKDEEVIRAGRILEIPEERITSRSLGEIVLHTRKVPLFDETGTPILILGISEDITDQRAMEEALRQAQKLESLGVLAGGIAHDFNNLLTAILGNLGLAGLHAPEGHPAVPFLRNAEATALRAAELTRQMLAYSGKGVFEVRPVDLNRAAGEMASLLKVSISKKAALRFRFAEGLPAIEADPAQLQQVVMNLVTNASEAIGEGDGEILLATGMEELDAAQVAALHPGSPIPPGRYVFLKVEDSGAGMAPEVLSRIFDPFFTTKFTGRGLGLSAMLGILRAHHAGIGIRSEPGRGTEFRLFFPASPAGAARAEHQAGPAVPLRERGTILLADDEPEVRASTAAMLRGAGFEVLEAADGQEACEICQREGDRIRAVLMDLTMPRMDGRSAAREILAADPRVRIILTSGFPVDSDVRTPADPQLAGFLRKPYQMKDLLAALQRALEST</sequence>
<dbReference type="PROSITE" id="PS50110">
    <property type="entry name" value="RESPONSE_REGULATORY"/>
    <property type="match status" value="1"/>
</dbReference>
<evidence type="ECO:0000259" key="11">
    <source>
        <dbReference type="PROSITE" id="PS50109"/>
    </source>
</evidence>
<dbReference type="Gene3D" id="3.40.190.10">
    <property type="entry name" value="Periplasmic binding protein-like II"/>
    <property type="match status" value="2"/>
</dbReference>
<dbReference type="InterPro" id="IPR000700">
    <property type="entry name" value="PAS-assoc_C"/>
</dbReference>
<dbReference type="InterPro" id="IPR036890">
    <property type="entry name" value="HATPase_C_sf"/>
</dbReference>
<evidence type="ECO:0000256" key="4">
    <source>
        <dbReference type="ARBA" id="ARBA00022679"/>
    </source>
</evidence>
<evidence type="ECO:0000259" key="12">
    <source>
        <dbReference type="PROSITE" id="PS50110"/>
    </source>
</evidence>
<proteinExistence type="predicted"/>
<dbReference type="Pfam" id="PF00497">
    <property type="entry name" value="SBP_bac_3"/>
    <property type="match status" value="1"/>
</dbReference>
<keyword evidence="6" id="KW-0418">Kinase</keyword>
<evidence type="ECO:0000313" key="15">
    <source>
        <dbReference type="EMBL" id="GLH68867.1"/>
    </source>
</evidence>
<evidence type="ECO:0000256" key="3">
    <source>
        <dbReference type="ARBA" id="ARBA00022553"/>
    </source>
</evidence>
<evidence type="ECO:0000313" key="16">
    <source>
        <dbReference type="Proteomes" id="UP001165089"/>
    </source>
</evidence>
<feature type="domain" description="Histidine kinase" evidence="11">
    <location>
        <begin position="462"/>
        <end position="687"/>
    </location>
</feature>
<evidence type="ECO:0000256" key="7">
    <source>
        <dbReference type="ARBA" id="ARBA00022840"/>
    </source>
</evidence>
<dbReference type="SUPFAM" id="SSF52172">
    <property type="entry name" value="CheY-like"/>
    <property type="match status" value="1"/>
</dbReference>
<dbReference type="CDD" id="cd00130">
    <property type="entry name" value="PAS"/>
    <property type="match status" value="1"/>
</dbReference>
<dbReference type="InterPro" id="IPR005467">
    <property type="entry name" value="His_kinase_dom"/>
</dbReference>
<dbReference type="Pfam" id="PF08448">
    <property type="entry name" value="PAS_4"/>
    <property type="match status" value="1"/>
</dbReference>
<dbReference type="InterPro" id="IPR035965">
    <property type="entry name" value="PAS-like_dom_sf"/>
</dbReference>
<evidence type="ECO:0000259" key="14">
    <source>
        <dbReference type="PROSITE" id="PS50113"/>
    </source>
</evidence>
<dbReference type="SMART" id="SM00448">
    <property type="entry name" value="REC"/>
    <property type="match status" value="1"/>
</dbReference>
<dbReference type="EMBL" id="BSDD01000001">
    <property type="protein sequence ID" value="GLH68867.1"/>
    <property type="molecule type" value="Genomic_DNA"/>
</dbReference>
<evidence type="ECO:0000256" key="5">
    <source>
        <dbReference type="ARBA" id="ARBA00022741"/>
    </source>
</evidence>
<dbReference type="PROSITE" id="PS50112">
    <property type="entry name" value="PAS"/>
    <property type="match status" value="1"/>
</dbReference>
<dbReference type="InterPro" id="IPR000014">
    <property type="entry name" value="PAS"/>
</dbReference>
<dbReference type="Gene3D" id="1.10.287.130">
    <property type="match status" value="1"/>
</dbReference>
<dbReference type="Pfam" id="PF02518">
    <property type="entry name" value="HATPase_c"/>
    <property type="match status" value="1"/>
</dbReference>
<dbReference type="SUPFAM" id="SSF53850">
    <property type="entry name" value="Periplasmic binding protein-like II"/>
    <property type="match status" value="1"/>
</dbReference>
<dbReference type="SMART" id="SM00062">
    <property type="entry name" value="PBPb"/>
    <property type="match status" value="1"/>
</dbReference>
<dbReference type="InterPro" id="IPR013656">
    <property type="entry name" value="PAS_4"/>
</dbReference>
<dbReference type="Pfam" id="PF00072">
    <property type="entry name" value="Response_reg"/>
    <property type="match status" value="1"/>
</dbReference>
<dbReference type="SMART" id="SM00091">
    <property type="entry name" value="PAS"/>
    <property type="match status" value="1"/>
</dbReference>